<evidence type="ECO:0000313" key="1">
    <source>
        <dbReference type="EMBL" id="KAF3339283.1"/>
    </source>
</evidence>
<protein>
    <submittedName>
        <fullName evidence="1">Uncharacterized protein</fullName>
    </submittedName>
</protein>
<reference evidence="1" key="1">
    <citation type="submission" date="2020-01" db="EMBL/GenBank/DDBJ databases">
        <title>Genome sequence of Kobresia littledalei, the first chromosome-level genome in the family Cyperaceae.</title>
        <authorList>
            <person name="Qu G."/>
        </authorList>
    </citation>
    <scope>NUCLEOTIDE SEQUENCE</scope>
    <source>
        <strain evidence="1">C.B.Clarke</strain>
        <tissue evidence="1">Leaf</tissue>
    </source>
</reference>
<dbReference type="PANTHER" id="PTHR13138:SF3">
    <property type="entry name" value="CD2 ANTIGEN CYTOPLASMIC TAIL-BINDING PROTEIN 2"/>
    <property type="match status" value="1"/>
</dbReference>
<comment type="caution">
    <text evidence="1">The sequence shown here is derived from an EMBL/GenBank/DDBJ whole genome shotgun (WGS) entry which is preliminary data.</text>
</comment>
<dbReference type="EMBL" id="SWLB01000004">
    <property type="protein sequence ID" value="KAF3339283.1"/>
    <property type="molecule type" value="Genomic_DNA"/>
</dbReference>
<keyword evidence="2" id="KW-1185">Reference proteome</keyword>
<dbReference type="OrthoDB" id="331341at2759"/>
<dbReference type="GO" id="GO:0005682">
    <property type="term" value="C:U5 snRNP"/>
    <property type="evidence" value="ECO:0007669"/>
    <property type="project" value="InterPro"/>
</dbReference>
<gene>
    <name evidence="1" type="ORF">FCM35_KLT16754</name>
</gene>
<dbReference type="AlphaFoldDB" id="A0A833VX80"/>
<dbReference type="Proteomes" id="UP000623129">
    <property type="component" value="Unassembled WGS sequence"/>
</dbReference>
<dbReference type="PANTHER" id="PTHR13138">
    <property type="entry name" value="PROTEIN LIN1"/>
    <property type="match status" value="1"/>
</dbReference>
<dbReference type="InterPro" id="IPR039905">
    <property type="entry name" value="CD2BP2/Lin1"/>
</dbReference>
<name>A0A833VX80_9POAL</name>
<sequence>MNKAVLSNLTRPQSCEPSVASRTAVWWSQKRRFRLTSPRPRSVMRLVPVRFFIYQYLFSSCDYLDAWLDSAEVDTKFAAKLKAKAKDEEEVFQDLTSDDVGKIKRIIADILQPGETIIQALKRLKGTTDNKTKMSEETKEIFDQLTESAMKLMENGEYNVYHEEKETFEREAEGYERLARARGDASGSGTEDIFAFLISK</sequence>
<accession>A0A833VX80</accession>
<proteinExistence type="predicted"/>
<organism evidence="1 2">
    <name type="scientific">Carex littledalei</name>
    <dbReference type="NCBI Taxonomy" id="544730"/>
    <lineage>
        <taxon>Eukaryota</taxon>
        <taxon>Viridiplantae</taxon>
        <taxon>Streptophyta</taxon>
        <taxon>Embryophyta</taxon>
        <taxon>Tracheophyta</taxon>
        <taxon>Spermatophyta</taxon>
        <taxon>Magnoliopsida</taxon>
        <taxon>Liliopsida</taxon>
        <taxon>Poales</taxon>
        <taxon>Cyperaceae</taxon>
        <taxon>Cyperoideae</taxon>
        <taxon>Cariceae</taxon>
        <taxon>Carex</taxon>
        <taxon>Carex subgen. Euthyceras</taxon>
    </lineage>
</organism>
<evidence type="ECO:0000313" key="2">
    <source>
        <dbReference type="Proteomes" id="UP000623129"/>
    </source>
</evidence>